<protein>
    <submittedName>
        <fullName evidence="4">Uncharacterized protein</fullName>
    </submittedName>
</protein>
<dbReference type="WBParaSite" id="nRc.2.0.1.t20064-RA">
    <property type="protein sequence ID" value="nRc.2.0.1.t20064-RA"/>
    <property type="gene ID" value="nRc.2.0.1.g20064"/>
</dbReference>
<accession>A0A915J1T0</accession>
<name>A0A915J1T0_ROMCU</name>
<proteinExistence type="predicted"/>
<sequence length="291" mass="30838">MKGAINQVAAAAASPTASPLASKSPSARDSKTGACLASLGKQASVGGKLIGADKKKGYPSSRILKSGSALFVAAKKNAAFSPDKKMSKISFPASNFPSQSLSKVKLVAFPKMNKVVVFNKQKDAELAARVKLDMKSALKDRTDVQSCFSVQSYEPNDQSEGGISLRGGNKPNLFGDDLLAASVAANAFHRPQSNFLSPRAKNICIIVSIVLILLIGLIFLIITISILLSSSAPITDDDSFLSSVNLNDTIRNLSSSIENTTLAATTTARMKSSKRKSFVRKLKPSKENTIK</sequence>
<feature type="compositionally biased region" description="Low complexity" evidence="1">
    <location>
        <begin position="9"/>
        <end position="25"/>
    </location>
</feature>
<evidence type="ECO:0000313" key="4">
    <source>
        <dbReference type="WBParaSite" id="nRc.2.0.1.t20064-RA"/>
    </source>
</evidence>
<evidence type="ECO:0000256" key="2">
    <source>
        <dbReference type="SAM" id="Phobius"/>
    </source>
</evidence>
<dbReference type="AlphaFoldDB" id="A0A915J1T0"/>
<evidence type="ECO:0000313" key="3">
    <source>
        <dbReference type="Proteomes" id="UP000887565"/>
    </source>
</evidence>
<keyword evidence="3" id="KW-1185">Reference proteome</keyword>
<reference evidence="4" key="1">
    <citation type="submission" date="2022-11" db="UniProtKB">
        <authorList>
            <consortium name="WormBaseParasite"/>
        </authorList>
    </citation>
    <scope>IDENTIFICATION</scope>
</reference>
<feature type="transmembrane region" description="Helical" evidence="2">
    <location>
        <begin position="203"/>
        <end position="228"/>
    </location>
</feature>
<feature type="region of interest" description="Disordered" evidence="1">
    <location>
        <begin position="1"/>
        <end position="33"/>
    </location>
</feature>
<keyword evidence="2" id="KW-0812">Transmembrane</keyword>
<evidence type="ECO:0000256" key="1">
    <source>
        <dbReference type="SAM" id="MobiDB-lite"/>
    </source>
</evidence>
<organism evidence="3 4">
    <name type="scientific">Romanomermis culicivorax</name>
    <name type="common">Nematode worm</name>
    <dbReference type="NCBI Taxonomy" id="13658"/>
    <lineage>
        <taxon>Eukaryota</taxon>
        <taxon>Metazoa</taxon>
        <taxon>Ecdysozoa</taxon>
        <taxon>Nematoda</taxon>
        <taxon>Enoplea</taxon>
        <taxon>Dorylaimia</taxon>
        <taxon>Mermithida</taxon>
        <taxon>Mermithoidea</taxon>
        <taxon>Mermithidae</taxon>
        <taxon>Romanomermis</taxon>
    </lineage>
</organism>
<dbReference type="Proteomes" id="UP000887565">
    <property type="component" value="Unplaced"/>
</dbReference>
<keyword evidence="2" id="KW-1133">Transmembrane helix</keyword>
<keyword evidence="2" id="KW-0472">Membrane</keyword>